<dbReference type="SUPFAM" id="SSF51445">
    <property type="entry name" value="(Trans)glycosidases"/>
    <property type="match status" value="1"/>
</dbReference>
<dbReference type="InterPro" id="IPR001547">
    <property type="entry name" value="Glyco_hydro_5"/>
</dbReference>
<comment type="similarity">
    <text evidence="2 7">Belongs to the glycosyl hydrolase 5 (cellulase A) family.</text>
</comment>
<evidence type="ECO:0000313" key="9">
    <source>
        <dbReference type="EMBL" id="OKP09604.1"/>
    </source>
</evidence>
<evidence type="ECO:0000256" key="6">
    <source>
        <dbReference type="ARBA" id="ARBA00025192"/>
    </source>
</evidence>
<evidence type="ECO:0000256" key="7">
    <source>
        <dbReference type="RuleBase" id="RU361153"/>
    </source>
</evidence>
<reference evidence="9 10" key="1">
    <citation type="submission" date="2016-10" db="EMBL/GenBank/DDBJ databases">
        <title>Genome sequence of the ascomycete fungus Penicillium subrubescens.</title>
        <authorList>
            <person name="De Vries R.P."/>
            <person name="Peng M."/>
            <person name="Dilokpimol A."/>
            <person name="Hilden K."/>
            <person name="Makela M.R."/>
            <person name="Grigoriev I."/>
            <person name="Riley R."/>
            <person name="Granchi Z."/>
        </authorList>
    </citation>
    <scope>NUCLEOTIDE SEQUENCE [LARGE SCALE GENOMIC DNA]</scope>
    <source>
        <strain evidence="9 10">CBS 132785</strain>
    </source>
</reference>
<name>A0A1Q5UAV0_9EURO</name>
<comment type="catalytic activity">
    <reaction evidence="1">
        <text>Endohydrolysis of (1-&gt;4)-beta-D-glucosidic linkages in cellulose, lichenin and cereal beta-D-glucans.</text>
        <dbReference type="EC" id="3.2.1.4"/>
    </reaction>
</comment>
<evidence type="ECO:0000256" key="5">
    <source>
        <dbReference type="ARBA" id="ARBA00023295"/>
    </source>
</evidence>
<protein>
    <recommendedName>
        <fullName evidence="3">cellulase</fullName>
        <ecNumber evidence="3">3.2.1.4</ecNumber>
    </recommendedName>
</protein>
<comment type="caution">
    <text evidence="9">The sequence shown here is derived from an EMBL/GenBank/DDBJ whole genome shotgun (WGS) entry which is preliminary data.</text>
</comment>
<dbReference type="PANTHER" id="PTHR34142">
    <property type="entry name" value="ENDO-BETA-1,4-GLUCANASE A"/>
    <property type="match status" value="1"/>
</dbReference>
<feature type="domain" description="Glycoside hydrolase family 5" evidence="8">
    <location>
        <begin position="78"/>
        <end position="341"/>
    </location>
</feature>
<evidence type="ECO:0000256" key="2">
    <source>
        <dbReference type="ARBA" id="ARBA00005641"/>
    </source>
</evidence>
<dbReference type="EC" id="3.2.1.4" evidence="3"/>
<evidence type="ECO:0000256" key="1">
    <source>
        <dbReference type="ARBA" id="ARBA00000966"/>
    </source>
</evidence>
<keyword evidence="5 7" id="KW-0326">Glycosidase</keyword>
<organism evidence="9 10">
    <name type="scientific">Penicillium subrubescens</name>
    <dbReference type="NCBI Taxonomy" id="1316194"/>
    <lineage>
        <taxon>Eukaryota</taxon>
        <taxon>Fungi</taxon>
        <taxon>Dikarya</taxon>
        <taxon>Ascomycota</taxon>
        <taxon>Pezizomycotina</taxon>
        <taxon>Eurotiomycetes</taxon>
        <taxon>Eurotiomycetidae</taxon>
        <taxon>Eurotiales</taxon>
        <taxon>Aspergillaceae</taxon>
        <taxon>Penicillium</taxon>
    </lineage>
</organism>
<gene>
    <name evidence="9" type="ORF">PENSUB_5036</name>
</gene>
<dbReference type="Proteomes" id="UP000186955">
    <property type="component" value="Unassembled WGS sequence"/>
</dbReference>
<sequence>MGVQRFLAATMCGAALIAPTLATIYWAGIDESGGEFAPGVLPGAFGVDYAFVNNSAVDIYVEESKVFLTFYNSISEDRIKELTRDFHLSKINLFRVAFLLERMCPLEYGLGSKFNETYFMHYKEAIDHITLTRGAYAILDPHNYMRYNDASEQPLSGSIIGNWSDPKAATTQQFGEFWGELASRFRHNEKVIFGLMNEPWGTNTSLVLKNDQSAIDHIRAAGCEQLILAPGNDWTGGHSWHDNGEDSNANWMWKLRDPIHNTAFDIHEYLDVDFSGSHVDCVSDPRIFLSNLTSWLEDHHFKAMITEFGGSNTTGCYDMLKVLIDYMEENSVYIGWSMWAAGPLWGSQSACCENYGFLGSLEPDSLAIDGSPGLYEQVWLAHMKPMVPKKLVWSGVSSVRGGKKTLPP</sequence>
<dbReference type="GO" id="GO:0009251">
    <property type="term" value="P:glucan catabolic process"/>
    <property type="evidence" value="ECO:0007669"/>
    <property type="project" value="TreeGrafter"/>
</dbReference>
<accession>A0A1Q5UAV0</accession>
<dbReference type="InterPro" id="IPR017853">
    <property type="entry name" value="GH"/>
</dbReference>
<comment type="function">
    <text evidence="6">Has endoglucanase activity on substrates containing beta-1,4 glycosidic bonds, like in carboxymethylcellulose (CMC), hydroxyethylcellulose (HEC) and beta-glucan. Involved in the degradation of complex natural cellulosic substrates.</text>
</comment>
<dbReference type="AlphaFoldDB" id="A0A1Q5UAV0"/>
<evidence type="ECO:0000313" key="10">
    <source>
        <dbReference type="Proteomes" id="UP000186955"/>
    </source>
</evidence>
<dbReference type="STRING" id="1316194.A0A1Q5UAV0"/>
<dbReference type="PANTHER" id="PTHR34142:SF1">
    <property type="entry name" value="GLYCOSIDE HYDROLASE FAMILY 5 DOMAIN-CONTAINING PROTEIN"/>
    <property type="match status" value="1"/>
</dbReference>
<keyword evidence="4 7" id="KW-0378">Hydrolase</keyword>
<proteinExistence type="inferred from homology"/>
<dbReference type="EMBL" id="MNBE01000483">
    <property type="protein sequence ID" value="OKP09604.1"/>
    <property type="molecule type" value="Genomic_DNA"/>
</dbReference>
<dbReference type="GO" id="GO:0008810">
    <property type="term" value="F:cellulase activity"/>
    <property type="evidence" value="ECO:0007669"/>
    <property type="project" value="UniProtKB-EC"/>
</dbReference>
<evidence type="ECO:0000256" key="4">
    <source>
        <dbReference type="ARBA" id="ARBA00022801"/>
    </source>
</evidence>
<evidence type="ECO:0000259" key="8">
    <source>
        <dbReference type="Pfam" id="PF00150"/>
    </source>
</evidence>
<dbReference type="Gene3D" id="3.20.20.80">
    <property type="entry name" value="Glycosidases"/>
    <property type="match status" value="1"/>
</dbReference>
<keyword evidence="10" id="KW-1185">Reference proteome</keyword>
<dbReference type="Pfam" id="PF00150">
    <property type="entry name" value="Cellulase"/>
    <property type="match status" value="1"/>
</dbReference>
<evidence type="ECO:0000256" key="3">
    <source>
        <dbReference type="ARBA" id="ARBA00012601"/>
    </source>
</evidence>